<gene>
    <name evidence="9" type="ORF">FNV43_RR19832</name>
</gene>
<feature type="transmembrane region" description="Helical" evidence="6">
    <location>
        <begin position="103"/>
        <end position="123"/>
    </location>
</feature>
<keyword evidence="10" id="KW-1185">Reference proteome</keyword>
<dbReference type="InterPro" id="IPR037185">
    <property type="entry name" value="EmrE-like"/>
</dbReference>
<sequence>MGMKTWLLESIPLAAMVMIQILDVGLTTISKAAMSKGMSRYVFVVYSNALATLIFLPYALIIERKRTPPLTFSLLCKFFLLSLAGITMMQNCVFTGVNYSSPTLASAMSNLIPAFTFLLAVIFRMEKLDLRNSKSLVKIMGTLLSISGAMIIIFYKGPPIVTIAVPSTVDTYPAKPLFSTMSATTSNWVIGGLFLAIAGLSNATSIISQAAILKEYPSEVTVVSFYCLFGTIQCAALSLVVEKDPNAWRLTPDVELISVFYSAVAGSVITFSVQMWCIRKKGPLFVSMFTPLGIAIAAIMSAIFLGDTLHVGSVIGAVVIVIGFYGVMWAQWKREKGETHDVDELRSSSPKTPLLENYTSNC</sequence>
<feature type="region of interest" description="Disordered" evidence="7">
    <location>
        <begin position="340"/>
        <end position="362"/>
    </location>
</feature>
<keyword evidence="5 6" id="KW-0472">Membrane</keyword>
<evidence type="ECO:0000259" key="8">
    <source>
        <dbReference type="Pfam" id="PF00892"/>
    </source>
</evidence>
<protein>
    <recommendedName>
        <fullName evidence="6">WAT1-related protein</fullName>
    </recommendedName>
</protein>
<comment type="similarity">
    <text evidence="2 6">Belongs to the drug/metabolite transporter (DMT) superfamily. Plant drug/metabolite exporter (P-DME) (TC 2.A.7.4) family.</text>
</comment>
<proteinExistence type="inferred from homology"/>
<evidence type="ECO:0000256" key="2">
    <source>
        <dbReference type="ARBA" id="ARBA00007635"/>
    </source>
</evidence>
<feature type="transmembrane region" description="Helical" evidence="6">
    <location>
        <begin position="188"/>
        <end position="208"/>
    </location>
</feature>
<dbReference type="InterPro" id="IPR000620">
    <property type="entry name" value="EamA_dom"/>
</dbReference>
<feature type="transmembrane region" description="Helical" evidence="6">
    <location>
        <begin position="220"/>
        <end position="241"/>
    </location>
</feature>
<dbReference type="InterPro" id="IPR030184">
    <property type="entry name" value="WAT1-related"/>
</dbReference>
<dbReference type="PANTHER" id="PTHR31218">
    <property type="entry name" value="WAT1-RELATED PROTEIN"/>
    <property type="match status" value="1"/>
</dbReference>
<dbReference type="EMBL" id="VOIH02000009">
    <property type="protein sequence ID" value="KAF3437079.1"/>
    <property type="molecule type" value="Genomic_DNA"/>
</dbReference>
<dbReference type="OrthoDB" id="1728340at2759"/>
<feature type="compositionally biased region" description="Polar residues" evidence="7">
    <location>
        <begin position="347"/>
        <end position="362"/>
    </location>
</feature>
<evidence type="ECO:0000256" key="3">
    <source>
        <dbReference type="ARBA" id="ARBA00022692"/>
    </source>
</evidence>
<feature type="transmembrane region" description="Helical" evidence="6">
    <location>
        <begin position="311"/>
        <end position="330"/>
    </location>
</feature>
<dbReference type="SUPFAM" id="SSF103481">
    <property type="entry name" value="Multidrug resistance efflux transporter EmrE"/>
    <property type="match status" value="2"/>
</dbReference>
<evidence type="ECO:0000256" key="7">
    <source>
        <dbReference type="SAM" id="MobiDB-lite"/>
    </source>
</evidence>
<feature type="transmembrane region" description="Helical" evidence="6">
    <location>
        <begin position="41"/>
        <end position="62"/>
    </location>
</feature>
<name>A0A8K0GST1_9ROSA</name>
<organism evidence="9 10">
    <name type="scientific">Rhamnella rubrinervis</name>
    <dbReference type="NCBI Taxonomy" id="2594499"/>
    <lineage>
        <taxon>Eukaryota</taxon>
        <taxon>Viridiplantae</taxon>
        <taxon>Streptophyta</taxon>
        <taxon>Embryophyta</taxon>
        <taxon>Tracheophyta</taxon>
        <taxon>Spermatophyta</taxon>
        <taxon>Magnoliopsida</taxon>
        <taxon>eudicotyledons</taxon>
        <taxon>Gunneridae</taxon>
        <taxon>Pentapetalae</taxon>
        <taxon>rosids</taxon>
        <taxon>fabids</taxon>
        <taxon>Rosales</taxon>
        <taxon>Rhamnaceae</taxon>
        <taxon>rhamnoid group</taxon>
        <taxon>Rhamneae</taxon>
        <taxon>Rhamnella</taxon>
    </lineage>
</organism>
<dbReference type="GO" id="GO:0016020">
    <property type="term" value="C:membrane"/>
    <property type="evidence" value="ECO:0007669"/>
    <property type="project" value="UniProtKB-SubCell"/>
</dbReference>
<dbReference type="Pfam" id="PF00892">
    <property type="entry name" value="EamA"/>
    <property type="match status" value="2"/>
</dbReference>
<feature type="domain" description="EamA" evidence="8">
    <location>
        <begin position="25"/>
        <end position="153"/>
    </location>
</feature>
<reference evidence="9" key="1">
    <citation type="submission" date="2020-03" db="EMBL/GenBank/DDBJ databases">
        <title>A high-quality chromosome-level genome assembly of a woody plant with both climbing and erect habits, Rhamnella rubrinervis.</title>
        <authorList>
            <person name="Lu Z."/>
            <person name="Yang Y."/>
            <person name="Zhu X."/>
            <person name="Sun Y."/>
        </authorList>
    </citation>
    <scope>NUCLEOTIDE SEQUENCE</scope>
    <source>
        <strain evidence="9">BYM</strain>
        <tissue evidence="9">Leaf</tissue>
    </source>
</reference>
<comment type="caution">
    <text evidence="9">The sequence shown here is derived from an EMBL/GenBank/DDBJ whole genome shotgun (WGS) entry which is preliminary data.</text>
</comment>
<comment type="subcellular location">
    <subcellularLocation>
        <location evidence="1 6">Membrane</location>
        <topology evidence="1 6">Multi-pass membrane protein</topology>
    </subcellularLocation>
</comment>
<dbReference type="AlphaFoldDB" id="A0A8K0GST1"/>
<feature type="transmembrane region" description="Helical" evidence="6">
    <location>
        <begin position="284"/>
        <end position="305"/>
    </location>
</feature>
<keyword evidence="4 6" id="KW-1133">Transmembrane helix</keyword>
<feature type="transmembrane region" description="Helical" evidence="6">
    <location>
        <begin position="256"/>
        <end position="277"/>
    </location>
</feature>
<feature type="transmembrane region" description="Helical" evidence="6">
    <location>
        <begin position="7"/>
        <end position="29"/>
    </location>
</feature>
<feature type="domain" description="EamA" evidence="8">
    <location>
        <begin position="190"/>
        <end position="328"/>
    </location>
</feature>
<feature type="transmembrane region" description="Helical" evidence="6">
    <location>
        <begin position="74"/>
        <end position="97"/>
    </location>
</feature>
<dbReference type="GO" id="GO:0022857">
    <property type="term" value="F:transmembrane transporter activity"/>
    <property type="evidence" value="ECO:0007669"/>
    <property type="project" value="InterPro"/>
</dbReference>
<evidence type="ECO:0000256" key="6">
    <source>
        <dbReference type="RuleBase" id="RU363077"/>
    </source>
</evidence>
<evidence type="ECO:0000256" key="4">
    <source>
        <dbReference type="ARBA" id="ARBA00022989"/>
    </source>
</evidence>
<evidence type="ECO:0000256" key="1">
    <source>
        <dbReference type="ARBA" id="ARBA00004141"/>
    </source>
</evidence>
<dbReference type="Proteomes" id="UP000796880">
    <property type="component" value="Unassembled WGS sequence"/>
</dbReference>
<evidence type="ECO:0000256" key="5">
    <source>
        <dbReference type="ARBA" id="ARBA00023136"/>
    </source>
</evidence>
<accession>A0A8K0GST1</accession>
<evidence type="ECO:0000313" key="10">
    <source>
        <dbReference type="Proteomes" id="UP000796880"/>
    </source>
</evidence>
<feature type="transmembrane region" description="Helical" evidence="6">
    <location>
        <begin position="135"/>
        <end position="155"/>
    </location>
</feature>
<evidence type="ECO:0000313" key="9">
    <source>
        <dbReference type="EMBL" id="KAF3437079.1"/>
    </source>
</evidence>
<keyword evidence="3 6" id="KW-0812">Transmembrane</keyword>